<reference evidence="3" key="1">
    <citation type="submission" date="2021-01" db="EMBL/GenBank/DDBJ databases">
        <authorList>
            <person name="Corre E."/>
            <person name="Pelletier E."/>
            <person name="Niang G."/>
            <person name="Scheremetjew M."/>
            <person name="Finn R."/>
            <person name="Kale V."/>
            <person name="Holt S."/>
            <person name="Cochrane G."/>
            <person name="Meng A."/>
            <person name="Brown T."/>
            <person name="Cohen L."/>
        </authorList>
    </citation>
    <scope>NUCLEOTIDE SEQUENCE</scope>
    <source>
        <strain evidence="3">RCC3387</strain>
    </source>
</reference>
<name>A0A7S2H4C3_9DINO</name>
<dbReference type="InterPro" id="IPR025605">
    <property type="entry name" value="OST-HTH/LOTUS_dom"/>
</dbReference>
<evidence type="ECO:0000313" key="3">
    <source>
        <dbReference type="EMBL" id="CAD9480115.1"/>
    </source>
</evidence>
<accession>A0A7S2H4C3</accession>
<dbReference type="AlphaFoldDB" id="A0A7S2H4C3"/>
<proteinExistence type="predicted"/>
<evidence type="ECO:0000256" key="1">
    <source>
        <dbReference type="SAM" id="MobiDB-lite"/>
    </source>
</evidence>
<organism evidence="3">
    <name type="scientific">Zooxanthella nutricula</name>
    <dbReference type="NCBI Taxonomy" id="1333877"/>
    <lineage>
        <taxon>Eukaryota</taxon>
        <taxon>Sar</taxon>
        <taxon>Alveolata</taxon>
        <taxon>Dinophyceae</taxon>
        <taxon>Peridiniales</taxon>
        <taxon>Peridiniales incertae sedis</taxon>
        <taxon>Zooxanthella</taxon>
    </lineage>
</organism>
<sequence length="237" mass="24423">MCHIVQLAVAKKLLRHFDGYMVPYDMAEEPREVEGAGGCPVATWQQVVAGVNYFLLSSDNPTPGSMSPSHLKRMFKDKLGLQLCEEALGHSKLSEVLQDVRLRHVCSVGTDAKARPVIRAYAGGQWPAHGLAPAAVRPPPGLEHLAPGASPNGALAAAALWAYVQQLLAIGAAGQYAALCGGASLFATASPVCGCSGGAAGGGAAADDTVAPRRARDCADDVSSPGSWKRRGARGGA</sequence>
<dbReference type="PROSITE" id="PS51644">
    <property type="entry name" value="HTH_OST"/>
    <property type="match status" value="1"/>
</dbReference>
<evidence type="ECO:0000259" key="2">
    <source>
        <dbReference type="PROSITE" id="PS51644"/>
    </source>
</evidence>
<gene>
    <name evidence="3" type="ORF">BRAN1462_LOCUS170</name>
</gene>
<feature type="compositionally biased region" description="Basic residues" evidence="1">
    <location>
        <begin position="228"/>
        <end position="237"/>
    </location>
</feature>
<protein>
    <recommendedName>
        <fullName evidence="2">HTH OST-type domain-containing protein</fullName>
    </recommendedName>
</protein>
<dbReference type="EMBL" id="HBGW01000263">
    <property type="protein sequence ID" value="CAD9480115.1"/>
    <property type="molecule type" value="Transcribed_RNA"/>
</dbReference>
<feature type="domain" description="HTH OST-type" evidence="2">
    <location>
        <begin position="43"/>
        <end position="122"/>
    </location>
</feature>
<feature type="region of interest" description="Disordered" evidence="1">
    <location>
        <begin position="216"/>
        <end position="237"/>
    </location>
</feature>